<evidence type="ECO:0000256" key="3">
    <source>
        <dbReference type="SAM" id="MobiDB-lite"/>
    </source>
</evidence>
<dbReference type="Proteomes" id="UP000077315">
    <property type="component" value="Unassembled WGS sequence"/>
</dbReference>
<feature type="domain" description="Phosducin" evidence="4">
    <location>
        <begin position="46"/>
        <end position="276"/>
    </location>
</feature>
<dbReference type="PANTHER" id="PTHR46052:SF1">
    <property type="entry name" value="PHOSDUCIN-LIKE PROTEIN"/>
    <property type="match status" value="1"/>
</dbReference>
<dbReference type="InterPro" id="IPR024253">
    <property type="entry name" value="Phosducin_thioredoxin-like_dom"/>
</dbReference>
<dbReference type="Gene3D" id="1.10.168.10">
    <property type="entry name" value="Phosducin, domain 2"/>
    <property type="match status" value="1"/>
</dbReference>
<dbReference type="PANTHER" id="PTHR46052">
    <property type="entry name" value="PHOSDUCIN-LIKE PROTEIN"/>
    <property type="match status" value="1"/>
</dbReference>
<evidence type="ECO:0000256" key="1">
    <source>
        <dbReference type="ARBA" id="ARBA00009686"/>
    </source>
</evidence>
<evidence type="ECO:0000313" key="5">
    <source>
        <dbReference type="EMBL" id="OAD75395.1"/>
    </source>
</evidence>
<dbReference type="STRING" id="763407.A0A162XK27"/>
<protein>
    <recommendedName>
        <fullName evidence="4">Phosducin domain-containing protein</fullName>
    </recommendedName>
</protein>
<keyword evidence="6" id="KW-1185">Reference proteome</keyword>
<dbReference type="OrthoDB" id="70588at2759"/>
<dbReference type="SUPFAM" id="SSF52833">
    <property type="entry name" value="Thioredoxin-like"/>
    <property type="match status" value="1"/>
</dbReference>
<accession>A0A162XK27</accession>
<sequence>MEDALWAQILNATHEDEDARARAQNDSGADTDASDNEEEATVANNQQTSEPVRSPTGNGRHTGPKGVMADHAYYNKVKVATEQAKRDEHNSRMLSKALMTTTYLEDVAASKQEVLVLEHQESDDDLLEDEEILALYRQKRLGELRQMSNHGVRKQHRLFGTLETVNADDYATAIDNEWRTVPVIIHLYDNSIPECRKLDDHLRGLASTYALAKFIRVSALDLEFDLVGSPAVLAYKSGLLIANMVRFVDQVGPRFSPEAVEDCLVGCGALCEEDLYETPSQKDEDEED</sequence>
<feature type="region of interest" description="Disordered" evidence="3">
    <location>
        <begin position="15"/>
        <end position="67"/>
    </location>
</feature>
<keyword evidence="2" id="KW-0597">Phosphoprotein</keyword>
<dbReference type="InterPro" id="IPR023196">
    <property type="entry name" value="Phosducin_N_dom_sf"/>
</dbReference>
<gene>
    <name evidence="5" type="ORF">PHYBLDRAFT_64316</name>
</gene>
<evidence type="ECO:0000256" key="2">
    <source>
        <dbReference type="ARBA" id="ARBA00022553"/>
    </source>
</evidence>
<dbReference type="GeneID" id="29002187"/>
<reference evidence="6" key="1">
    <citation type="submission" date="2015-06" db="EMBL/GenBank/DDBJ databases">
        <title>Expansion of signal transduction pathways in fungi by whole-genome duplication.</title>
        <authorList>
            <consortium name="DOE Joint Genome Institute"/>
            <person name="Corrochano L.M."/>
            <person name="Kuo A."/>
            <person name="Marcet-Houben M."/>
            <person name="Polaino S."/>
            <person name="Salamov A."/>
            <person name="Villalobos J.M."/>
            <person name="Alvarez M.I."/>
            <person name="Avalos J."/>
            <person name="Benito E.P."/>
            <person name="Benoit I."/>
            <person name="Burger G."/>
            <person name="Camino L.P."/>
            <person name="Canovas D."/>
            <person name="Cerda-Olmedo E."/>
            <person name="Cheng J.-F."/>
            <person name="Dominguez A."/>
            <person name="Elias M."/>
            <person name="Eslava A.P."/>
            <person name="Glaser F."/>
            <person name="Grimwood J."/>
            <person name="Gutierrez G."/>
            <person name="Heitman J."/>
            <person name="Henrissat B."/>
            <person name="Iturriaga E.A."/>
            <person name="Lang B.F."/>
            <person name="Lavin J.L."/>
            <person name="Lee S."/>
            <person name="Li W."/>
            <person name="Lindquist E."/>
            <person name="Lopez-Garcia S."/>
            <person name="Luque E.M."/>
            <person name="Marcos A.T."/>
            <person name="Martin J."/>
            <person name="McCluskey K."/>
            <person name="Medina H.R."/>
            <person name="Miralles-Duran A."/>
            <person name="Miyazaki A."/>
            <person name="Munoz-Torres E."/>
            <person name="Oguiza J.A."/>
            <person name="Ohm R."/>
            <person name="Olmedo M."/>
            <person name="Orejas M."/>
            <person name="Ortiz-Castellanos L."/>
            <person name="Pisabarro A.G."/>
            <person name="Rodriguez-Romero J."/>
            <person name="Ruiz-Herrera J."/>
            <person name="Ruiz-Vazquez R."/>
            <person name="Sanz C."/>
            <person name="Schackwitz W."/>
            <person name="Schmutz J."/>
            <person name="Shahriari M."/>
            <person name="Shelest E."/>
            <person name="Silva-Franco F."/>
            <person name="Soanes D."/>
            <person name="Syed K."/>
            <person name="Tagua V.G."/>
            <person name="Talbot N.J."/>
            <person name="Thon M."/>
            <person name="De vries R.P."/>
            <person name="Wiebenga A."/>
            <person name="Yadav J.S."/>
            <person name="Braun E.L."/>
            <person name="Baker S."/>
            <person name="Garre V."/>
            <person name="Horwitz B."/>
            <person name="Torres-Martinez S."/>
            <person name="Idnurm A."/>
            <person name="Herrera-Estrella A."/>
            <person name="Gabaldon T."/>
            <person name="Grigoriev I.V."/>
        </authorList>
    </citation>
    <scope>NUCLEOTIDE SEQUENCE [LARGE SCALE GENOMIC DNA]</scope>
    <source>
        <strain evidence="6">NRRL 1555(-)</strain>
    </source>
</reference>
<evidence type="ECO:0000259" key="4">
    <source>
        <dbReference type="Pfam" id="PF02114"/>
    </source>
</evidence>
<dbReference type="InterPro" id="IPR001200">
    <property type="entry name" value="Phosducin"/>
</dbReference>
<comment type="similarity">
    <text evidence="1">Belongs to the phosducin family.</text>
</comment>
<dbReference type="RefSeq" id="XP_018293435.1">
    <property type="nucleotide sequence ID" value="XM_018441281.1"/>
</dbReference>
<name>A0A162XK27_PHYB8</name>
<dbReference type="GO" id="GO:0008277">
    <property type="term" value="P:regulation of G protein-coupled receptor signaling pathway"/>
    <property type="evidence" value="ECO:0007669"/>
    <property type="project" value="InterPro"/>
</dbReference>
<dbReference type="EMBL" id="KV440977">
    <property type="protein sequence ID" value="OAD75395.1"/>
    <property type="molecule type" value="Genomic_DNA"/>
</dbReference>
<dbReference type="InterPro" id="IPR051499">
    <property type="entry name" value="Phosducin-like_reg"/>
</dbReference>
<dbReference type="Gene3D" id="3.40.30.10">
    <property type="entry name" value="Glutaredoxin"/>
    <property type="match status" value="1"/>
</dbReference>
<dbReference type="VEuPathDB" id="FungiDB:PHYBLDRAFT_64316"/>
<organism evidence="5 6">
    <name type="scientific">Phycomyces blakesleeanus (strain ATCC 8743b / DSM 1359 / FGSC 10004 / NBRC 33097 / NRRL 1555)</name>
    <dbReference type="NCBI Taxonomy" id="763407"/>
    <lineage>
        <taxon>Eukaryota</taxon>
        <taxon>Fungi</taxon>
        <taxon>Fungi incertae sedis</taxon>
        <taxon>Mucoromycota</taxon>
        <taxon>Mucoromycotina</taxon>
        <taxon>Mucoromycetes</taxon>
        <taxon>Mucorales</taxon>
        <taxon>Phycomycetaceae</taxon>
        <taxon>Phycomyces</taxon>
    </lineage>
</organism>
<proteinExistence type="inferred from homology"/>
<dbReference type="AlphaFoldDB" id="A0A162XK27"/>
<dbReference type="InParanoid" id="A0A162XK27"/>
<dbReference type="CDD" id="cd02987">
    <property type="entry name" value="Phd_like_Phd"/>
    <property type="match status" value="1"/>
</dbReference>
<dbReference type="InterPro" id="IPR036249">
    <property type="entry name" value="Thioredoxin-like_sf"/>
</dbReference>
<feature type="compositionally biased region" description="Polar residues" evidence="3">
    <location>
        <begin position="42"/>
        <end position="59"/>
    </location>
</feature>
<dbReference type="Pfam" id="PF02114">
    <property type="entry name" value="Phosducin"/>
    <property type="match status" value="1"/>
</dbReference>
<evidence type="ECO:0000313" key="6">
    <source>
        <dbReference type="Proteomes" id="UP000077315"/>
    </source>
</evidence>